<reference evidence="1" key="1">
    <citation type="submission" date="2020-08" db="EMBL/GenBank/DDBJ databases">
        <title>Multicomponent nature underlies the extraordinary mechanical properties of spider dragline silk.</title>
        <authorList>
            <person name="Kono N."/>
            <person name="Nakamura H."/>
            <person name="Mori M."/>
            <person name="Yoshida Y."/>
            <person name="Ohtoshi R."/>
            <person name="Malay A.D."/>
            <person name="Moran D.A.P."/>
            <person name="Tomita M."/>
            <person name="Numata K."/>
            <person name="Arakawa K."/>
        </authorList>
    </citation>
    <scope>NUCLEOTIDE SEQUENCE</scope>
</reference>
<comment type="caution">
    <text evidence="1">The sequence shown here is derived from an EMBL/GenBank/DDBJ whole genome shotgun (WGS) entry which is preliminary data.</text>
</comment>
<gene>
    <name evidence="1" type="ORF">TNIN_495621</name>
</gene>
<evidence type="ECO:0000313" key="2">
    <source>
        <dbReference type="Proteomes" id="UP000886998"/>
    </source>
</evidence>
<evidence type="ECO:0000313" key="1">
    <source>
        <dbReference type="EMBL" id="GFY57847.1"/>
    </source>
</evidence>
<dbReference type="AlphaFoldDB" id="A0A8X6XPM3"/>
<dbReference type="OrthoDB" id="10633867at2759"/>
<keyword evidence="2" id="KW-1185">Reference proteome</keyword>
<dbReference type="EMBL" id="BMAV01011783">
    <property type="protein sequence ID" value="GFY57847.1"/>
    <property type="molecule type" value="Genomic_DNA"/>
</dbReference>
<dbReference type="Proteomes" id="UP000886998">
    <property type="component" value="Unassembled WGS sequence"/>
</dbReference>
<sequence>MQGRKNVYRSVDHVRRRTDLRDYINFMVCFRASLNRLKPSEIIPLQSTEADTFQRMLREVILGTEPLEMINSYCYMEPYDFCNGYLKQEVKRGWGSSKPFGRNKSNSHCTT</sequence>
<accession>A0A8X6XPM3</accession>
<name>A0A8X6XPM3_9ARAC</name>
<protein>
    <submittedName>
        <fullName evidence="1">Uncharacterized protein</fullName>
    </submittedName>
</protein>
<proteinExistence type="predicted"/>
<organism evidence="1 2">
    <name type="scientific">Trichonephila inaurata madagascariensis</name>
    <dbReference type="NCBI Taxonomy" id="2747483"/>
    <lineage>
        <taxon>Eukaryota</taxon>
        <taxon>Metazoa</taxon>
        <taxon>Ecdysozoa</taxon>
        <taxon>Arthropoda</taxon>
        <taxon>Chelicerata</taxon>
        <taxon>Arachnida</taxon>
        <taxon>Araneae</taxon>
        <taxon>Araneomorphae</taxon>
        <taxon>Entelegynae</taxon>
        <taxon>Araneoidea</taxon>
        <taxon>Nephilidae</taxon>
        <taxon>Trichonephila</taxon>
        <taxon>Trichonephila inaurata</taxon>
    </lineage>
</organism>